<accession>K1SQK8</accession>
<protein>
    <submittedName>
        <fullName evidence="2">Rhamnogalacturonase b</fullName>
    </submittedName>
</protein>
<dbReference type="AlphaFoldDB" id="K1SQK8"/>
<proteinExistence type="predicted"/>
<dbReference type="EMBL" id="AJWZ01006406">
    <property type="protein sequence ID" value="EKC59878.1"/>
    <property type="molecule type" value="Genomic_DNA"/>
</dbReference>
<evidence type="ECO:0000259" key="1">
    <source>
        <dbReference type="Pfam" id="PF14683"/>
    </source>
</evidence>
<dbReference type="GO" id="GO:0016837">
    <property type="term" value="F:carbon-oxygen lyase activity, acting on polysaccharides"/>
    <property type="evidence" value="ECO:0007669"/>
    <property type="project" value="InterPro"/>
</dbReference>
<feature type="non-terminal residue" evidence="2">
    <location>
        <position position="1"/>
    </location>
</feature>
<dbReference type="InterPro" id="IPR016590">
    <property type="entry name" value="Rhamnogalacturonase_B"/>
</dbReference>
<dbReference type="PANTHER" id="PTHR36574:SF1">
    <property type="entry name" value="RHAMNOGALACTURONATE LYASE-RELATED"/>
    <property type="match status" value="1"/>
</dbReference>
<organism evidence="2">
    <name type="scientific">human gut metagenome</name>
    <dbReference type="NCBI Taxonomy" id="408170"/>
    <lineage>
        <taxon>unclassified sequences</taxon>
        <taxon>metagenomes</taxon>
        <taxon>organismal metagenomes</taxon>
    </lineage>
</organism>
<reference evidence="2" key="1">
    <citation type="journal article" date="2013" name="Environ. Microbiol.">
        <title>Microbiota from the distal guts of lean and obese adolescents exhibit partial functional redundancy besides clear differences in community structure.</title>
        <authorList>
            <person name="Ferrer M."/>
            <person name="Ruiz A."/>
            <person name="Lanza F."/>
            <person name="Haange S.B."/>
            <person name="Oberbach A."/>
            <person name="Till H."/>
            <person name="Bargiela R."/>
            <person name="Campoy C."/>
            <person name="Segura M.T."/>
            <person name="Richter M."/>
            <person name="von Bergen M."/>
            <person name="Seifert J."/>
            <person name="Suarez A."/>
        </authorList>
    </citation>
    <scope>NUCLEOTIDE SEQUENCE</scope>
</reference>
<dbReference type="Gene3D" id="2.60.120.260">
    <property type="entry name" value="Galactose-binding domain-like"/>
    <property type="match status" value="1"/>
</dbReference>
<dbReference type="Pfam" id="PF14683">
    <property type="entry name" value="CBM-like"/>
    <property type="match status" value="1"/>
</dbReference>
<name>K1SQK8_9ZZZZ</name>
<sequence length="106" mass="11528">RLNSEQAAKDHTLKIGITGSYIGGRIQPSVNSWASKLPSASNQPGTRLMTIGTYRGNNYTYSFTVPASAFNKNTRDWNRLKLNVISGSSGSDYLSPAVSIDCIELE</sequence>
<comment type="caution">
    <text evidence="2">The sequence shown here is derived from an EMBL/GenBank/DDBJ whole genome shotgun (WGS) entry which is preliminary data.</text>
</comment>
<dbReference type="InterPro" id="IPR029411">
    <property type="entry name" value="RG-lyase_III"/>
</dbReference>
<dbReference type="SUPFAM" id="SSF49785">
    <property type="entry name" value="Galactose-binding domain-like"/>
    <property type="match status" value="1"/>
</dbReference>
<feature type="domain" description="Rhamnogalacturonan lyase" evidence="1">
    <location>
        <begin position="2"/>
        <end position="105"/>
    </location>
</feature>
<dbReference type="PANTHER" id="PTHR36574">
    <property type="entry name" value="RHAMNOGALACTURONATE LYASE-RELATED"/>
    <property type="match status" value="1"/>
</dbReference>
<dbReference type="GO" id="GO:0045490">
    <property type="term" value="P:pectin catabolic process"/>
    <property type="evidence" value="ECO:0007669"/>
    <property type="project" value="TreeGrafter"/>
</dbReference>
<gene>
    <name evidence="2" type="ORF">OBE_09256</name>
</gene>
<evidence type="ECO:0000313" key="2">
    <source>
        <dbReference type="EMBL" id="EKC59878.1"/>
    </source>
</evidence>
<dbReference type="InterPro" id="IPR008979">
    <property type="entry name" value="Galactose-bd-like_sf"/>
</dbReference>